<accession>A0A0B7K5K4</accession>
<proteinExistence type="predicted"/>
<organism evidence="2">
    <name type="scientific">Bionectria ochroleuca</name>
    <name type="common">Gliocladium roseum</name>
    <dbReference type="NCBI Taxonomy" id="29856"/>
    <lineage>
        <taxon>Eukaryota</taxon>
        <taxon>Fungi</taxon>
        <taxon>Dikarya</taxon>
        <taxon>Ascomycota</taxon>
        <taxon>Pezizomycotina</taxon>
        <taxon>Sordariomycetes</taxon>
        <taxon>Hypocreomycetidae</taxon>
        <taxon>Hypocreales</taxon>
        <taxon>Bionectriaceae</taxon>
        <taxon>Clonostachys</taxon>
    </lineage>
</organism>
<evidence type="ECO:0000313" key="2">
    <source>
        <dbReference type="EMBL" id="CEO49911.1"/>
    </source>
</evidence>
<name>A0A0B7K5K4_BIOOC</name>
<feature type="compositionally biased region" description="Basic and acidic residues" evidence="1">
    <location>
        <begin position="19"/>
        <end position="30"/>
    </location>
</feature>
<feature type="compositionally biased region" description="Basic residues" evidence="1">
    <location>
        <begin position="9"/>
        <end position="18"/>
    </location>
</feature>
<sequence>MELAFFSKTKGKSKKKKQPEKGGRQGDIRRTRGNAVSPDNTIRSHEVRAASEDAVLCQLLDWAEQGSLTIRWTAHCQLIMRDVTGNSAEKSSELA</sequence>
<feature type="region of interest" description="Disordered" evidence="1">
    <location>
        <begin position="1"/>
        <end position="39"/>
    </location>
</feature>
<dbReference type="EMBL" id="CDPU01000016">
    <property type="protein sequence ID" value="CEO49911.1"/>
    <property type="molecule type" value="Genomic_DNA"/>
</dbReference>
<protein>
    <submittedName>
        <fullName evidence="2">Uncharacterized protein</fullName>
    </submittedName>
</protein>
<reference evidence="2" key="1">
    <citation type="submission" date="2015-01" db="EMBL/GenBank/DDBJ databases">
        <authorList>
            <person name="Durling Mikael"/>
        </authorList>
    </citation>
    <scope>NUCLEOTIDE SEQUENCE</scope>
</reference>
<gene>
    <name evidence="2" type="ORF">BN869_000005968_1</name>
</gene>
<dbReference type="AlphaFoldDB" id="A0A0B7K5K4"/>
<evidence type="ECO:0000256" key="1">
    <source>
        <dbReference type="SAM" id="MobiDB-lite"/>
    </source>
</evidence>